<dbReference type="Pfam" id="PF05191">
    <property type="entry name" value="ADK_lid"/>
    <property type="match status" value="1"/>
</dbReference>
<dbReference type="Pfam" id="PF00406">
    <property type="entry name" value="ADK"/>
    <property type="match status" value="1"/>
</dbReference>
<dbReference type="PRINTS" id="PR00094">
    <property type="entry name" value="ADENYLTKNASE"/>
</dbReference>
<protein>
    <submittedName>
        <fullName evidence="7">Adenylate kinase</fullName>
    </submittedName>
</protein>
<evidence type="ECO:0000259" key="6">
    <source>
        <dbReference type="Pfam" id="PF05191"/>
    </source>
</evidence>
<accession>A0A8H3FUN7</accession>
<proteinExistence type="inferred from homology"/>
<dbReference type="FunFam" id="3.40.50.300:FF:000106">
    <property type="entry name" value="Adenylate kinase mitochondrial"/>
    <property type="match status" value="1"/>
</dbReference>
<evidence type="ECO:0000256" key="5">
    <source>
        <dbReference type="SAM" id="MobiDB-lite"/>
    </source>
</evidence>
<dbReference type="GO" id="GO:0005524">
    <property type="term" value="F:ATP binding"/>
    <property type="evidence" value="ECO:0007669"/>
    <property type="project" value="InterPro"/>
</dbReference>
<dbReference type="Gene3D" id="3.40.50.300">
    <property type="entry name" value="P-loop containing nucleotide triphosphate hydrolases"/>
    <property type="match status" value="1"/>
</dbReference>
<keyword evidence="2" id="KW-0547">Nucleotide-binding</keyword>
<sequence length="288" mass="31288">MAPITDDVVEALRDTIHKLESRVQQLEAKLGHSDGSVPAGSSKKPLQAVRMILMGPPGAGKSPAPPESFIALELTIGIGKGTQAPKIQEKYCACHLATGDMLRSQVAKKTSLGREAKKIMDQGGLVSDEIMINMIKGELEKNPDFAQAERLDDMLIAKSQKLQHAVELQIDDGLLVARITGRLIHPASGRSYHKIFNPPKETMKDDVTGEPLIQRSDDNADTLKKRLGVYHDQTSPVVAYYKKTGIWKPIDASQEPGQVWKSLLGVFEGDKSSSSSTTGSLLSRIGLK</sequence>
<evidence type="ECO:0000256" key="1">
    <source>
        <dbReference type="ARBA" id="ARBA00022679"/>
    </source>
</evidence>
<dbReference type="EMBL" id="CAJPDT010000060">
    <property type="protein sequence ID" value="CAF9931218.1"/>
    <property type="molecule type" value="Genomic_DNA"/>
</dbReference>
<evidence type="ECO:0000256" key="2">
    <source>
        <dbReference type="ARBA" id="ARBA00022741"/>
    </source>
</evidence>
<dbReference type="NCBIfam" id="TIGR01351">
    <property type="entry name" value="adk"/>
    <property type="match status" value="1"/>
</dbReference>
<keyword evidence="3 4" id="KW-0418">Kinase</keyword>
<dbReference type="HAMAP" id="MF_00235">
    <property type="entry name" value="Adenylate_kinase_Adk"/>
    <property type="match status" value="1"/>
</dbReference>
<dbReference type="InterPro" id="IPR007862">
    <property type="entry name" value="Adenylate_kinase_lid-dom"/>
</dbReference>
<dbReference type="InterPro" id="IPR027417">
    <property type="entry name" value="P-loop_NTPase"/>
</dbReference>
<gene>
    <name evidence="7" type="primary">ADK1</name>
    <name evidence="7" type="ORF">IMSHALPRED_008563</name>
</gene>
<feature type="region of interest" description="Disordered" evidence="5">
    <location>
        <begin position="269"/>
        <end position="288"/>
    </location>
</feature>
<evidence type="ECO:0000256" key="4">
    <source>
        <dbReference type="RuleBase" id="RU003330"/>
    </source>
</evidence>
<name>A0A8H3FUN7_9LECA</name>
<feature type="compositionally biased region" description="Low complexity" evidence="5">
    <location>
        <begin position="272"/>
        <end position="288"/>
    </location>
</feature>
<dbReference type="GO" id="GO:0004017">
    <property type="term" value="F:AMP kinase activity"/>
    <property type="evidence" value="ECO:0007669"/>
    <property type="project" value="InterPro"/>
</dbReference>
<dbReference type="InterPro" id="IPR000850">
    <property type="entry name" value="Adenylat/UMP-CMP_kin"/>
</dbReference>
<dbReference type="SUPFAM" id="SSF52540">
    <property type="entry name" value="P-loop containing nucleoside triphosphate hydrolases"/>
    <property type="match status" value="1"/>
</dbReference>
<dbReference type="PANTHER" id="PTHR23359">
    <property type="entry name" value="NUCLEOTIDE KINASE"/>
    <property type="match status" value="1"/>
</dbReference>
<dbReference type="AlphaFoldDB" id="A0A8H3FUN7"/>
<dbReference type="Proteomes" id="UP000664534">
    <property type="component" value="Unassembled WGS sequence"/>
</dbReference>
<dbReference type="CDD" id="cd01428">
    <property type="entry name" value="ADK"/>
    <property type="match status" value="1"/>
</dbReference>
<comment type="similarity">
    <text evidence="4">Belongs to the adenylate kinase family.</text>
</comment>
<comment type="caution">
    <text evidence="7">The sequence shown here is derived from an EMBL/GenBank/DDBJ whole genome shotgun (WGS) entry which is preliminary data.</text>
</comment>
<reference evidence="7" key="1">
    <citation type="submission" date="2021-03" db="EMBL/GenBank/DDBJ databases">
        <authorList>
            <person name="Tagirdzhanova G."/>
        </authorList>
    </citation>
    <scope>NUCLEOTIDE SEQUENCE</scope>
</reference>
<evidence type="ECO:0000256" key="3">
    <source>
        <dbReference type="ARBA" id="ARBA00022777"/>
    </source>
</evidence>
<evidence type="ECO:0000313" key="8">
    <source>
        <dbReference type="Proteomes" id="UP000664534"/>
    </source>
</evidence>
<dbReference type="OrthoDB" id="439792at2759"/>
<evidence type="ECO:0000313" key="7">
    <source>
        <dbReference type="EMBL" id="CAF9931218.1"/>
    </source>
</evidence>
<organism evidence="7 8">
    <name type="scientific">Imshaugia aleurites</name>
    <dbReference type="NCBI Taxonomy" id="172621"/>
    <lineage>
        <taxon>Eukaryota</taxon>
        <taxon>Fungi</taxon>
        <taxon>Dikarya</taxon>
        <taxon>Ascomycota</taxon>
        <taxon>Pezizomycotina</taxon>
        <taxon>Lecanoromycetes</taxon>
        <taxon>OSLEUM clade</taxon>
        <taxon>Lecanoromycetidae</taxon>
        <taxon>Lecanorales</taxon>
        <taxon>Lecanorineae</taxon>
        <taxon>Parmeliaceae</taxon>
        <taxon>Imshaugia</taxon>
    </lineage>
</organism>
<keyword evidence="1 4" id="KW-0808">Transferase</keyword>
<dbReference type="InterPro" id="IPR006259">
    <property type="entry name" value="Adenyl_kin_sub"/>
</dbReference>
<keyword evidence="8" id="KW-1185">Reference proteome</keyword>
<feature type="domain" description="Adenylate kinase active site lid" evidence="6">
    <location>
        <begin position="182"/>
        <end position="217"/>
    </location>
</feature>